<dbReference type="EMBL" id="BAABFL010000043">
    <property type="protein sequence ID" value="GAA4648201.1"/>
    <property type="molecule type" value="Genomic_DNA"/>
</dbReference>
<reference evidence="4" key="1">
    <citation type="journal article" date="2019" name="Int. J. Syst. Evol. Microbiol.">
        <title>The Global Catalogue of Microorganisms (GCM) 10K type strain sequencing project: providing services to taxonomists for standard genome sequencing and annotation.</title>
        <authorList>
            <consortium name="The Broad Institute Genomics Platform"/>
            <consortium name="The Broad Institute Genome Sequencing Center for Infectious Disease"/>
            <person name="Wu L."/>
            <person name="Ma J."/>
        </authorList>
    </citation>
    <scope>NUCLEOTIDE SEQUENCE [LARGE SCALE GENOMIC DNA]</scope>
    <source>
        <strain evidence="4">JCM 17805</strain>
    </source>
</reference>
<sequence>MAKLNTAQKRRQKELKRRKKKQLQAQKQKKHSPVAPDLSGLPKLSETLLEFAGGLLDIPNASRDYIESTIGMVSMCWNIGIMEKEQGLKMRQKLTNMLRDDTMDDSQEDVESQFDAFIMARRLLYRNDPRFIVDYSVTWDYKDDLHLQIASTILPEDSRFSFDEDDLSCGLSASTQKTLTALSTPLTDEQRCIVKWIDEGYELHDIKDKPSEGAACDLWLKAWSHVKELYKDTASIDEIRPLDGLFLSNWCSDVEMYLHNAGVDNPDYFNKRIVFCREFCEHFPSSHPQTLHNMRRAEAETLFFIGQHEQGEAAFEALVNDYPDTAWGYIGWGDIYSMGTLGSVSLPTDIDRARALYRIAIERQLEDAEDAEQRLKDLERHDAPLTLDA</sequence>
<organism evidence="3 4">
    <name type="scientific">Kistimonas scapharcae</name>
    <dbReference type="NCBI Taxonomy" id="1036133"/>
    <lineage>
        <taxon>Bacteria</taxon>
        <taxon>Pseudomonadati</taxon>
        <taxon>Pseudomonadota</taxon>
        <taxon>Gammaproteobacteria</taxon>
        <taxon>Oceanospirillales</taxon>
        <taxon>Endozoicomonadaceae</taxon>
        <taxon>Kistimonas</taxon>
    </lineage>
</organism>
<name>A0ABP8UZ19_9GAMM</name>
<evidence type="ECO:0000313" key="3">
    <source>
        <dbReference type="EMBL" id="GAA4648201.1"/>
    </source>
</evidence>
<evidence type="ECO:0000313" key="4">
    <source>
        <dbReference type="Proteomes" id="UP001500604"/>
    </source>
</evidence>
<proteinExistence type="predicted"/>
<feature type="region of interest" description="Disordered" evidence="2">
    <location>
        <begin position="1"/>
        <end position="39"/>
    </location>
</feature>
<feature type="coiled-coil region" evidence="1">
    <location>
        <begin position="354"/>
        <end position="381"/>
    </location>
</feature>
<keyword evidence="1" id="KW-0175">Coiled coil</keyword>
<feature type="compositionally biased region" description="Basic residues" evidence="2">
    <location>
        <begin position="8"/>
        <end position="32"/>
    </location>
</feature>
<dbReference type="Proteomes" id="UP001500604">
    <property type="component" value="Unassembled WGS sequence"/>
</dbReference>
<comment type="caution">
    <text evidence="3">The sequence shown here is derived from an EMBL/GenBank/DDBJ whole genome shotgun (WGS) entry which is preliminary data.</text>
</comment>
<protein>
    <submittedName>
        <fullName evidence="3">Uncharacterized protein</fullName>
    </submittedName>
</protein>
<gene>
    <name evidence="3" type="ORF">GCM10023116_04670</name>
</gene>
<keyword evidence="4" id="KW-1185">Reference proteome</keyword>
<evidence type="ECO:0000256" key="2">
    <source>
        <dbReference type="SAM" id="MobiDB-lite"/>
    </source>
</evidence>
<accession>A0ABP8UZ19</accession>
<dbReference type="RefSeq" id="WP_345193578.1">
    <property type="nucleotide sequence ID" value="NZ_BAABFL010000043.1"/>
</dbReference>
<evidence type="ECO:0000256" key="1">
    <source>
        <dbReference type="SAM" id="Coils"/>
    </source>
</evidence>